<evidence type="ECO:0000313" key="2">
    <source>
        <dbReference type="EMBL" id="TVU07456.1"/>
    </source>
</evidence>
<feature type="compositionally biased region" description="Polar residues" evidence="1">
    <location>
        <begin position="13"/>
        <end position="22"/>
    </location>
</feature>
<accession>A0A5J9T7T3</accession>
<reference evidence="2 3" key="1">
    <citation type="journal article" date="2019" name="Sci. Rep.">
        <title>A high-quality genome of Eragrostis curvula grass provides insights into Poaceae evolution and supports new strategies to enhance forage quality.</title>
        <authorList>
            <person name="Carballo J."/>
            <person name="Santos B.A.C.M."/>
            <person name="Zappacosta D."/>
            <person name="Garbus I."/>
            <person name="Selva J.P."/>
            <person name="Gallo C.A."/>
            <person name="Diaz A."/>
            <person name="Albertini E."/>
            <person name="Caccamo M."/>
            <person name="Echenique V."/>
        </authorList>
    </citation>
    <scope>NUCLEOTIDE SEQUENCE [LARGE SCALE GENOMIC DNA]</scope>
    <source>
        <strain evidence="3">cv. Victoria</strain>
        <tissue evidence="2">Leaf</tissue>
    </source>
</reference>
<feature type="compositionally biased region" description="Pro residues" evidence="1">
    <location>
        <begin position="70"/>
        <end position="80"/>
    </location>
</feature>
<evidence type="ECO:0000256" key="1">
    <source>
        <dbReference type="SAM" id="MobiDB-lite"/>
    </source>
</evidence>
<comment type="caution">
    <text evidence="2">The sequence shown here is derived from an EMBL/GenBank/DDBJ whole genome shotgun (WGS) entry which is preliminary data.</text>
</comment>
<sequence length="394" mass="43252">MAAASWWTLGNMIPNTSTNSAQQDKRRRKRTCRPFVPVACSISAVPSGPYLLPRLQPPSSSPTRPDSPRRPLPCPIPPSSSPVVLSRAHVPARRPARTTTLSRVLEFSHRFAAATPSSGCPSRRCASEAFAPCFPVASSADSPHPQPLSVVAVTGRRKKTCSARIWLLASLDTGEEATRKRAWQSHLGTSSCPHHILHTLISLLAAMSECSGTSSLNQRRKRRQPNPICSEAPTSDDVSSSAHSNYLDDSPTNFDSESTRSVRRRLCAQPAGLDNQRDEVGTQRHTKRKAKYSTHRLDMLTCSTSGGGPLTCDTLLDGAPDTADDFPMGFAFQSSRPVRRRLATHPSVLQLAIGGVYAIVFDDDYSQCYTLDVEYSQIYYCTLNDEYSDMLYPR</sequence>
<dbReference type="AlphaFoldDB" id="A0A5J9T7T3"/>
<feature type="region of interest" description="Disordered" evidence="1">
    <location>
        <begin position="51"/>
        <end position="97"/>
    </location>
</feature>
<organism evidence="2 3">
    <name type="scientific">Eragrostis curvula</name>
    <name type="common">weeping love grass</name>
    <dbReference type="NCBI Taxonomy" id="38414"/>
    <lineage>
        <taxon>Eukaryota</taxon>
        <taxon>Viridiplantae</taxon>
        <taxon>Streptophyta</taxon>
        <taxon>Embryophyta</taxon>
        <taxon>Tracheophyta</taxon>
        <taxon>Spermatophyta</taxon>
        <taxon>Magnoliopsida</taxon>
        <taxon>Liliopsida</taxon>
        <taxon>Poales</taxon>
        <taxon>Poaceae</taxon>
        <taxon>PACMAD clade</taxon>
        <taxon>Chloridoideae</taxon>
        <taxon>Eragrostideae</taxon>
        <taxon>Eragrostidinae</taxon>
        <taxon>Eragrostis</taxon>
    </lineage>
</organism>
<dbReference type="Proteomes" id="UP000324897">
    <property type="component" value="Unassembled WGS sequence"/>
</dbReference>
<dbReference type="Gramene" id="TVU07456">
    <property type="protein sequence ID" value="TVU07456"/>
    <property type="gene ID" value="EJB05_47514"/>
</dbReference>
<feature type="region of interest" description="Disordered" evidence="1">
    <location>
        <begin position="11"/>
        <end position="30"/>
    </location>
</feature>
<keyword evidence="3" id="KW-1185">Reference proteome</keyword>
<feature type="compositionally biased region" description="Polar residues" evidence="1">
    <location>
        <begin position="232"/>
        <end position="244"/>
    </location>
</feature>
<name>A0A5J9T7T3_9POAL</name>
<feature type="non-terminal residue" evidence="2">
    <location>
        <position position="1"/>
    </location>
</feature>
<gene>
    <name evidence="2" type="ORF">EJB05_47514</name>
</gene>
<protein>
    <submittedName>
        <fullName evidence="2">Uncharacterized protein</fullName>
    </submittedName>
</protein>
<dbReference type="EMBL" id="RWGY01000045">
    <property type="protein sequence ID" value="TVU07456.1"/>
    <property type="molecule type" value="Genomic_DNA"/>
</dbReference>
<proteinExistence type="predicted"/>
<evidence type="ECO:0000313" key="3">
    <source>
        <dbReference type="Proteomes" id="UP000324897"/>
    </source>
</evidence>
<feature type="region of interest" description="Disordered" evidence="1">
    <location>
        <begin position="214"/>
        <end position="289"/>
    </location>
</feature>